<organism evidence="3 4">
    <name type="scientific">Pelosinus propionicus DSM 13327</name>
    <dbReference type="NCBI Taxonomy" id="1123291"/>
    <lineage>
        <taxon>Bacteria</taxon>
        <taxon>Bacillati</taxon>
        <taxon>Bacillota</taxon>
        <taxon>Negativicutes</taxon>
        <taxon>Selenomonadales</taxon>
        <taxon>Sporomusaceae</taxon>
        <taxon>Pelosinus</taxon>
    </lineage>
</organism>
<evidence type="ECO:0000313" key="3">
    <source>
        <dbReference type="EMBL" id="SFL68796.1"/>
    </source>
</evidence>
<dbReference type="RefSeq" id="WP_245754890.1">
    <property type="nucleotide sequence ID" value="NZ_FOTS01000013.1"/>
</dbReference>
<dbReference type="Gene3D" id="3.30.300.30">
    <property type="match status" value="1"/>
</dbReference>
<dbReference type="InterPro" id="IPR045851">
    <property type="entry name" value="AMP-bd_C_sf"/>
</dbReference>
<dbReference type="AlphaFoldDB" id="A0A1I4JRQ3"/>
<sequence>MNSEVTLLYDDEKQAGNIKIIVKNIPDITIVDENKSETVNFSECGKQIRWLSTKISQDFPNEKYIGLIFKTSRELILHWLAVLDAGKEPLIIQYPTKKQSLIYWHNSISHTISSANIQGVICEEVIRSLEIEKRVKTIFFDGRILEADTSCDEIINGAFIQLSSGTTGMRKGMRFTFQQLYQYIQSYNHIMEMKKSDCIVSWLPLYHDMGFIACFSMPIFLGIKLVLIDPIVWVSNRSILFKTIAHYGGTLCFMPNFGFEVMAKEPIAAPMTTMRRWVSGGEPVKKETMVRFSQHTNTKLESISVVYGFAETIMAISQSNGIKTYVKEGREVTSCGRIIPGTLVKIIGNEVYAKSGYSIHAYLDQIPIVDSEGYIPTGDIGFIEGNELFIEGRKHDVMIQAGQKFMLNEMDTILAHVVPEWEGRGVCLAKDDARTGTQTLLILLEREDITDTRQYKELANRLSHALPMGNFEFYFVPEEFVTKTSSGKINRKKTLEDYIKYQNWQERDRKNGMIADIKYEIMRYFHGSSFDTPISNTLDSLGIIILNSIAQEQHISISGDMSLQDVIRACSEKNKENNGNIKKEVISIVSIMDYSVVGKFTPQDMERIEREVGMPVEFEHVCMPPAPIIYQDLIFYDYFMCRDFDERYSYYLNCVQKIKEASVLLLDDHGEFAVGGAGAFPVMSKKFSRNPLSDYVVYRWQKYSRNHQLLPVGNVVHGLSLSAEMHLKAIQQISSHLGVPIFRAAVCQNYRHLTSDWEYKDYKYSFQIIHDKVPNYSNHEQLVTSLCEFIKKHKDHLKRKTVSSVNRILDYSDLWHFCSYCVNPIFLDQVIDSFQSFIIHGLPGSLYYLQKKLGEKGKKYCFVPALNPNGGFDPGLETSYECVLQTGSWGAPNTRLPVISLMAAGGPLVANLPANFIVDPNVLGNSFIAMPEAIAAYLKRS</sequence>
<dbReference type="InterPro" id="IPR000873">
    <property type="entry name" value="AMP-dep_synth/lig_dom"/>
</dbReference>
<keyword evidence="4" id="KW-1185">Reference proteome</keyword>
<evidence type="ECO:0000256" key="1">
    <source>
        <dbReference type="ARBA" id="ARBA00006432"/>
    </source>
</evidence>
<dbReference type="GO" id="GO:0016874">
    <property type="term" value="F:ligase activity"/>
    <property type="evidence" value="ECO:0007669"/>
    <property type="project" value="UniProtKB-KW"/>
</dbReference>
<dbReference type="InterPro" id="IPR042099">
    <property type="entry name" value="ANL_N_sf"/>
</dbReference>
<name>A0A1I4JRQ3_9FIRM</name>
<gene>
    <name evidence="3" type="ORF">SAMN04490355_101393</name>
</gene>
<protein>
    <submittedName>
        <fullName evidence="3">Acyl-CoA synthetase (AMP-forming)/AMP-acid ligase II</fullName>
    </submittedName>
</protein>
<dbReference type="EMBL" id="FOTS01000013">
    <property type="protein sequence ID" value="SFL68796.1"/>
    <property type="molecule type" value="Genomic_DNA"/>
</dbReference>
<dbReference type="Pfam" id="PF00501">
    <property type="entry name" value="AMP-binding"/>
    <property type="match status" value="1"/>
</dbReference>
<evidence type="ECO:0000259" key="2">
    <source>
        <dbReference type="Pfam" id="PF00501"/>
    </source>
</evidence>
<reference evidence="4" key="1">
    <citation type="submission" date="2016-10" db="EMBL/GenBank/DDBJ databases">
        <authorList>
            <person name="Varghese N."/>
            <person name="Submissions S."/>
        </authorList>
    </citation>
    <scope>NUCLEOTIDE SEQUENCE [LARGE SCALE GENOMIC DNA]</scope>
    <source>
        <strain evidence="4">DSM 13327</strain>
    </source>
</reference>
<keyword evidence="3" id="KW-0436">Ligase</keyword>
<dbReference type="PANTHER" id="PTHR22754:SF32">
    <property type="entry name" value="DISCO-INTERACTING PROTEIN 2"/>
    <property type="match status" value="1"/>
</dbReference>
<dbReference type="Gene3D" id="3.40.50.12780">
    <property type="entry name" value="N-terminal domain of ligase-like"/>
    <property type="match status" value="1"/>
</dbReference>
<dbReference type="STRING" id="1123291.SAMN04490355_101393"/>
<comment type="similarity">
    <text evidence="1">Belongs to the ATP-dependent AMP-binding enzyme family.</text>
</comment>
<feature type="domain" description="AMP-dependent synthetase/ligase" evidence="2">
    <location>
        <begin position="27"/>
        <end position="350"/>
    </location>
</feature>
<proteinExistence type="inferred from homology"/>
<dbReference type="PANTHER" id="PTHR22754">
    <property type="entry name" value="DISCO-INTERACTING PROTEIN 2 DIP2 -RELATED"/>
    <property type="match status" value="1"/>
</dbReference>
<accession>A0A1I4JRQ3</accession>
<evidence type="ECO:0000313" key="4">
    <source>
        <dbReference type="Proteomes" id="UP000199520"/>
    </source>
</evidence>
<dbReference type="Proteomes" id="UP000199520">
    <property type="component" value="Unassembled WGS sequence"/>
</dbReference>
<dbReference type="SUPFAM" id="SSF56801">
    <property type="entry name" value="Acetyl-CoA synthetase-like"/>
    <property type="match status" value="1"/>
</dbReference>